<protein>
    <submittedName>
        <fullName evidence="1">Uncharacterized protein</fullName>
    </submittedName>
</protein>
<dbReference type="AlphaFoldDB" id="A0AAV8SR44"/>
<evidence type="ECO:0000313" key="2">
    <source>
        <dbReference type="Proteomes" id="UP001159364"/>
    </source>
</evidence>
<keyword evidence="2" id="KW-1185">Reference proteome</keyword>
<comment type="caution">
    <text evidence="1">The sequence shown here is derived from an EMBL/GenBank/DDBJ whole genome shotgun (WGS) entry which is preliminary data.</text>
</comment>
<reference evidence="1 2" key="1">
    <citation type="submission" date="2021-09" db="EMBL/GenBank/DDBJ databases">
        <title>Genomic insights and catalytic innovation underlie evolution of tropane alkaloids biosynthesis.</title>
        <authorList>
            <person name="Wang Y.-J."/>
            <person name="Tian T."/>
            <person name="Huang J.-P."/>
            <person name="Huang S.-X."/>
        </authorList>
    </citation>
    <scope>NUCLEOTIDE SEQUENCE [LARGE SCALE GENOMIC DNA]</scope>
    <source>
        <strain evidence="1">KIB-2018</strain>
        <tissue evidence="1">Leaf</tissue>
    </source>
</reference>
<gene>
    <name evidence="1" type="ORF">K2173_012135</name>
</gene>
<proteinExistence type="predicted"/>
<dbReference type="Proteomes" id="UP001159364">
    <property type="component" value="Linkage Group LG09"/>
</dbReference>
<name>A0AAV8SR44_9ROSI</name>
<accession>A0AAV8SR44</accession>
<evidence type="ECO:0000313" key="1">
    <source>
        <dbReference type="EMBL" id="KAJ8754746.1"/>
    </source>
</evidence>
<organism evidence="1 2">
    <name type="scientific">Erythroxylum novogranatense</name>
    <dbReference type="NCBI Taxonomy" id="1862640"/>
    <lineage>
        <taxon>Eukaryota</taxon>
        <taxon>Viridiplantae</taxon>
        <taxon>Streptophyta</taxon>
        <taxon>Embryophyta</taxon>
        <taxon>Tracheophyta</taxon>
        <taxon>Spermatophyta</taxon>
        <taxon>Magnoliopsida</taxon>
        <taxon>eudicotyledons</taxon>
        <taxon>Gunneridae</taxon>
        <taxon>Pentapetalae</taxon>
        <taxon>rosids</taxon>
        <taxon>fabids</taxon>
        <taxon>Malpighiales</taxon>
        <taxon>Erythroxylaceae</taxon>
        <taxon>Erythroxylum</taxon>
    </lineage>
</organism>
<dbReference type="EMBL" id="JAIWQS010000009">
    <property type="protein sequence ID" value="KAJ8754746.1"/>
    <property type="molecule type" value="Genomic_DNA"/>
</dbReference>
<sequence length="116" mass="12933">MASVVLADSSQHGKVIDGPLEIEEEEEELFEIDLEAVNNLPPPHYWESYFTATRSTLFANCLLPIADVSSAVPIASSNTASSCKALSLAEQLMLFNLQNPPFQHFEELLIRYSFNE</sequence>